<dbReference type="InterPro" id="IPR006139">
    <property type="entry name" value="D-isomer_2_OHA_DH_cat_dom"/>
</dbReference>
<dbReference type="PANTHER" id="PTHR10996">
    <property type="entry name" value="2-HYDROXYACID DEHYDROGENASE-RELATED"/>
    <property type="match status" value="1"/>
</dbReference>
<evidence type="ECO:0000313" key="8">
    <source>
        <dbReference type="Proteomes" id="UP000635726"/>
    </source>
</evidence>
<reference evidence="7" key="2">
    <citation type="submission" date="2020-09" db="EMBL/GenBank/DDBJ databases">
        <authorList>
            <person name="Sun Q."/>
            <person name="Ohkuma M."/>
        </authorList>
    </citation>
    <scope>NUCLEOTIDE SEQUENCE</scope>
    <source>
        <strain evidence="7">JCM 14371</strain>
    </source>
</reference>
<evidence type="ECO:0000256" key="1">
    <source>
        <dbReference type="ARBA" id="ARBA00022857"/>
    </source>
</evidence>
<protein>
    <submittedName>
        <fullName evidence="7">Dihydrofolate reductase</fullName>
    </submittedName>
</protein>
<feature type="domain" description="D-isomer specific 2-hydroxyacid dehydrogenase NAD-binding" evidence="6">
    <location>
        <begin position="113"/>
        <end position="286"/>
    </location>
</feature>
<evidence type="ECO:0000313" key="7">
    <source>
        <dbReference type="EMBL" id="GGJ67673.1"/>
    </source>
</evidence>
<dbReference type="InterPro" id="IPR050223">
    <property type="entry name" value="D-isomer_2-hydroxyacid_DH"/>
</dbReference>
<dbReference type="GO" id="GO:0051287">
    <property type="term" value="F:NAD binding"/>
    <property type="evidence" value="ECO:0007669"/>
    <property type="project" value="InterPro"/>
</dbReference>
<feature type="domain" description="D-isomer specific 2-hydroxyacid dehydrogenase catalytic" evidence="5">
    <location>
        <begin position="11"/>
        <end position="316"/>
    </location>
</feature>
<dbReference type="CDD" id="cd12156">
    <property type="entry name" value="HPPR"/>
    <property type="match status" value="1"/>
</dbReference>
<proteinExistence type="inferred from homology"/>
<dbReference type="GO" id="GO:0016618">
    <property type="term" value="F:hydroxypyruvate reductase [NAD(P)H] activity"/>
    <property type="evidence" value="ECO:0007669"/>
    <property type="project" value="TreeGrafter"/>
</dbReference>
<evidence type="ECO:0000259" key="5">
    <source>
        <dbReference type="Pfam" id="PF00389"/>
    </source>
</evidence>
<dbReference type="PANTHER" id="PTHR10996:SF178">
    <property type="entry name" value="2-HYDROXYACID DEHYDROGENASE YGL185C-RELATED"/>
    <property type="match status" value="1"/>
</dbReference>
<evidence type="ECO:0000256" key="2">
    <source>
        <dbReference type="ARBA" id="ARBA00023002"/>
    </source>
</evidence>
<dbReference type="Pfam" id="PF02826">
    <property type="entry name" value="2-Hacid_dh_C"/>
    <property type="match status" value="1"/>
</dbReference>
<keyword evidence="1" id="KW-0521">NADP</keyword>
<dbReference type="InterPro" id="IPR029752">
    <property type="entry name" value="D-isomer_DH_CS1"/>
</dbReference>
<dbReference type="SUPFAM" id="SSF51735">
    <property type="entry name" value="NAD(P)-binding Rossmann-fold domains"/>
    <property type="match status" value="1"/>
</dbReference>
<sequence length="324" mass="34489">MTAAQDRPHLLITAPMMPFVMEALEREYVTHRLWEQPDRDAYLQAHGHGVRAVATNGGVGLPQAVMAALPDLEMVAIYGVGLDAIDLHEAARRGVRVSTTPDVLTNDVADQGVALLLAAARRVPFGDRYVREGRWAREGEMPLTTRLGGKRAGIVGMGRVGQAIARRLSALDMHVSYTDRASIPALPYPHRPDLLTLAREVDVLVVAAAGGQDTRGIVNAEVLGALGPDGLLVNVSRGSIVDEAALVAALQDGRLGGAALDVFAAEPRVPEALLGMDQVVLAPHAASGTRESRQEMGELVLANLRAHFAGQPLPTPARLPERRA</sequence>
<keyword evidence="3" id="KW-0520">NAD</keyword>
<evidence type="ECO:0000259" key="6">
    <source>
        <dbReference type="Pfam" id="PF02826"/>
    </source>
</evidence>
<dbReference type="GO" id="GO:0005829">
    <property type="term" value="C:cytosol"/>
    <property type="evidence" value="ECO:0007669"/>
    <property type="project" value="TreeGrafter"/>
</dbReference>
<comment type="similarity">
    <text evidence="4">Belongs to the D-isomer specific 2-hydroxyacid dehydrogenase family.</text>
</comment>
<evidence type="ECO:0000256" key="3">
    <source>
        <dbReference type="ARBA" id="ARBA00023027"/>
    </source>
</evidence>
<dbReference type="RefSeq" id="WP_188961160.1">
    <property type="nucleotide sequence ID" value="NZ_BMOE01000002.1"/>
</dbReference>
<evidence type="ECO:0000256" key="4">
    <source>
        <dbReference type="RuleBase" id="RU003719"/>
    </source>
</evidence>
<dbReference type="AlphaFoldDB" id="A0A917ULY0"/>
<dbReference type="PROSITE" id="PS00065">
    <property type="entry name" value="D_2_HYDROXYACID_DH_1"/>
    <property type="match status" value="1"/>
</dbReference>
<dbReference type="InterPro" id="IPR006140">
    <property type="entry name" value="D-isomer_DH_NAD-bd"/>
</dbReference>
<dbReference type="GO" id="GO:0030267">
    <property type="term" value="F:glyoxylate reductase (NADPH) activity"/>
    <property type="evidence" value="ECO:0007669"/>
    <property type="project" value="TreeGrafter"/>
</dbReference>
<keyword evidence="2 4" id="KW-0560">Oxidoreductase</keyword>
<comment type="caution">
    <text evidence="7">The sequence shown here is derived from an EMBL/GenBank/DDBJ whole genome shotgun (WGS) entry which is preliminary data.</text>
</comment>
<dbReference type="SUPFAM" id="SSF52283">
    <property type="entry name" value="Formate/glycerate dehydrogenase catalytic domain-like"/>
    <property type="match status" value="1"/>
</dbReference>
<dbReference type="EMBL" id="BMOE01000002">
    <property type="protein sequence ID" value="GGJ67673.1"/>
    <property type="molecule type" value="Genomic_DNA"/>
</dbReference>
<accession>A0A917ULY0</accession>
<dbReference type="InterPro" id="IPR036291">
    <property type="entry name" value="NAD(P)-bd_dom_sf"/>
</dbReference>
<dbReference type="Gene3D" id="3.40.50.720">
    <property type="entry name" value="NAD(P)-binding Rossmann-like Domain"/>
    <property type="match status" value="2"/>
</dbReference>
<dbReference type="Pfam" id="PF00389">
    <property type="entry name" value="2-Hacid_dh"/>
    <property type="match status" value="1"/>
</dbReference>
<name>A0A917ULY0_9DEIO</name>
<keyword evidence="8" id="KW-1185">Reference proteome</keyword>
<reference evidence="7" key="1">
    <citation type="journal article" date="2014" name="Int. J. Syst. Evol. Microbiol.">
        <title>Complete genome sequence of Corynebacterium casei LMG S-19264T (=DSM 44701T), isolated from a smear-ripened cheese.</title>
        <authorList>
            <consortium name="US DOE Joint Genome Institute (JGI-PGF)"/>
            <person name="Walter F."/>
            <person name="Albersmeier A."/>
            <person name="Kalinowski J."/>
            <person name="Ruckert C."/>
        </authorList>
    </citation>
    <scope>NUCLEOTIDE SEQUENCE</scope>
    <source>
        <strain evidence="7">JCM 14371</strain>
    </source>
</reference>
<dbReference type="Proteomes" id="UP000635726">
    <property type="component" value="Unassembled WGS sequence"/>
</dbReference>
<gene>
    <name evidence="7" type="ORF">GCM10008939_09940</name>
</gene>
<organism evidence="7 8">
    <name type="scientific">Deinococcus aquiradiocola</name>
    <dbReference type="NCBI Taxonomy" id="393059"/>
    <lineage>
        <taxon>Bacteria</taxon>
        <taxon>Thermotogati</taxon>
        <taxon>Deinococcota</taxon>
        <taxon>Deinococci</taxon>
        <taxon>Deinococcales</taxon>
        <taxon>Deinococcaceae</taxon>
        <taxon>Deinococcus</taxon>
    </lineage>
</organism>
<dbReference type="FunFam" id="3.40.50.720:FF:000213">
    <property type="entry name" value="Putative 2-hydroxyacid dehydrogenase"/>
    <property type="match status" value="1"/>
</dbReference>